<sequence length="251" mass="26301">MATEHGNPVWYELSTPDLVGAAEFYGALLGWTMRDAGMEGFTYHLASQGEAMVAGMMEPFAGVPPNWLIYFASTNADATVAATEAAGGAVLQPAGDIPDTGRFAILADPQGAAFGILQPLNGDMGSAFDQQKTGHGNWHELATTDPEAGLAFYAGLFGWQASTAMPMPEIGIYQLFRQAGADIGGMMKSPMPDMPPYWLPYFGTDSIARAIATITEKGGTVLHGPQEVPGGAFIAMARDPQGAHFAVVGPA</sequence>
<proteinExistence type="predicted"/>
<dbReference type="InterPro" id="IPR052164">
    <property type="entry name" value="Anthracycline_SecMetBiosynth"/>
</dbReference>
<dbReference type="Pfam" id="PF00903">
    <property type="entry name" value="Glyoxalase"/>
    <property type="match status" value="2"/>
</dbReference>
<name>A0A975P6G3_9RHOB</name>
<keyword evidence="3" id="KW-1185">Reference proteome</keyword>
<dbReference type="InterPro" id="IPR037523">
    <property type="entry name" value="VOC_core"/>
</dbReference>
<organism evidence="2 3">
    <name type="scientific">Gemmobacter fulvus</name>
    <dbReference type="NCBI Taxonomy" id="2840474"/>
    <lineage>
        <taxon>Bacteria</taxon>
        <taxon>Pseudomonadati</taxon>
        <taxon>Pseudomonadota</taxon>
        <taxon>Alphaproteobacteria</taxon>
        <taxon>Rhodobacterales</taxon>
        <taxon>Paracoccaceae</taxon>
        <taxon>Gemmobacter</taxon>
    </lineage>
</organism>
<dbReference type="PANTHER" id="PTHR33993:SF14">
    <property type="entry name" value="GB|AAF24581.1"/>
    <property type="match status" value="1"/>
</dbReference>
<reference evidence="2" key="1">
    <citation type="submission" date="2021-06" db="EMBL/GenBank/DDBJ databases">
        <title>Direct submission.</title>
        <authorList>
            <person name="Lee C.-S."/>
            <person name="Jin L."/>
        </authorList>
    </citation>
    <scope>NUCLEOTIDE SEQUENCE</scope>
    <source>
        <strain evidence="2">Con5</strain>
    </source>
</reference>
<gene>
    <name evidence="2" type="ORF">KM031_14380</name>
</gene>
<evidence type="ECO:0000313" key="3">
    <source>
        <dbReference type="Proteomes" id="UP000679352"/>
    </source>
</evidence>
<dbReference type="InterPro" id="IPR004360">
    <property type="entry name" value="Glyas_Fos-R_dOase_dom"/>
</dbReference>
<accession>A0A975P6G3</accession>
<dbReference type="Proteomes" id="UP000679352">
    <property type="component" value="Chromosome"/>
</dbReference>
<dbReference type="PROSITE" id="PS51819">
    <property type="entry name" value="VOC"/>
    <property type="match status" value="2"/>
</dbReference>
<dbReference type="CDD" id="cd07247">
    <property type="entry name" value="SgaA_N_like"/>
    <property type="match status" value="2"/>
</dbReference>
<dbReference type="PANTHER" id="PTHR33993">
    <property type="entry name" value="GLYOXALASE-RELATED"/>
    <property type="match status" value="1"/>
</dbReference>
<evidence type="ECO:0000259" key="1">
    <source>
        <dbReference type="PROSITE" id="PS51819"/>
    </source>
</evidence>
<dbReference type="InterPro" id="IPR029068">
    <property type="entry name" value="Glyas_Bleomycin-R_OHBP_Dase"/>
</dbReference>
<dbReference type="KEGG" id="gfu:KM031_14380"/>
<dbReference type="EMBL" id="CP076361">
    <property type="protein sequence ID" value="QWK90003.1"/>
    <property type="molecule type" value="Genomic_DNA"/>
</dbReference>
<feature type="domain" description="VOC" evidence="1">
    <location>
        <begin position="135"/>
        <end position="250"/>
    </location>
</feature>
<dbReference type="RefSeq" id="WP_215507354.1">
    <property type="nucleotide sequence ID" value="NZ_CP076361.1"/>
</dbReference>
<protein>
    <submittedName>
        <fullName evidence="2">VOC family protein</fullName>
    </submittedName>
</protein>
<dbReference type="SUPFAM" id="SSF54593">
    <property type="entry name" value="Glyoxalase/Bleomycin resistance protein/Dihydroxybiphenyl dioxygenase"/>
    <property type="match status" value="2"/>
</dbReference>
<dbReference type="Gene3D" id="3.10.180.10">
    <property type="entry name" value="2,3-Dihydroxybiphenyl 1,2-Dioxygenase, domain 1"/>
    <property type="match status" value="2"/>
</dbReference>
<evidence type="ECO:0000313" key="2">
    <source>
        <dbReference type="EMBL" id="QWK90003.1"/>
    </source>
</evidence>
<dbReference type="AlphaFoldDB" id="A0A975P6G3"/>
<feature type="domain" description="VOC" evidence="1">
    <location>
        <begin position="7"/>
        <end position="119"/>
    </location>
</feature>